<sequence length="236" mass="27469">MDTIYDYDNEFKKIEFYGRFHPEYLPYVGKNYDKTKILLCGESNYIKESELEPDEIQLIKSTEWYTTNSGDKEKLPDENCIDWCQNRKIISSALSGKKNGDSIPRAHYNMYIKPAIVFLDIFPQIGNPWDAYTYFASMNYYQKPAVRTGKSIESTIEDNQFAAANLSRVVNVLKPETIIFLSKKSYRAFKANEPDELKELDIDACAHPTCAWWNRDNGNHGRELFKKIIKKRITIA</sequence>
<reference evidence="2" key="1">
    <citation type="submission" date="2015-07" db="EMBL/GenBank/DDBJ databases">
        <title>Draft genome sequence of Acetobacterium bakii DSM 8293, a potential psychrophilic chemical producer through syngas fermentation.</title>
        <authorList>
            <person name="Song Y."/>
            <person name="Hwang S."/>
            <person name="Cho B.-K."/>
        </authorList>
    </citation>
    <scope>NUCLEOTIDE SEQUENCE [LARGE SCALE GENOMIC DNA]</scope>
    <source>
        <strain evidence="2">DSM 8239</strain>
    </source>
</reference>
<evidence type="ECO:0000313" key="1">
    <source>
        <dbReference type="EMBL" id="KNZ40613.1"/>
    </source>
</evidence>
<dbReference type="RefSeq" id="WP_050741564.1">
    <property type="nucleotide sequence ID" value="NZ_LGYO01000051.1"/>
</dbReference>
<dbReference type="STRING" id="52689.AKG39_16860"/>
<dbReference type="EMBL" id="LGYO01000051">
    <property type="protein sequence ID" value="KNZ40613.1"/>
    <property type="molecule type" value="Genomic_DNA"/>
</dbReference>
<evidence type="ECO:0000313" key="2">
    <source>
        <dbReference type="Proteomes" id="UP000036873"/>
    </source>
</evidence>
<dbReference type="OrthoDB" id="1149978at2"/>
<protein>
    <recommendedName>
        <fullName evidence="3">Uracil-DNA glycosylase-like domain-containing protein</fullName>
    </recommendedName>
</protein>
<name>A0A0L6TWH5_9FIRM</name>
<accession>A0A0L6TWH5</accession>
<comment type="caution">
    <text evidence="1">The sequence shown here is derived from an EMBL/GenBank/DDBJ whole genome shotgun (WGS) entry which is preliminary data.</text>
</comment>
<gene>
    <name evidence="1" type="ORF">AKG39_16860</name>
</gene>
<evidence type="ECO:0008006" key="3">
    <source>
        <dbReference type="Google" id="ProtNLM"/>
    </source>
</evidence>
<keyword evidence="2" id="KW-1185">Reference proteome</keyword>
<proteinExistence type="predicted"/>
<dbReference type="AlphaFoldDB" id="A0A0L6TWH5"/>
<organism evidence="1 2">
    <name type="scientific">Acetobacterium bakii</name>
    <dbReference type="NCBI Taxonomy" id="52689"/>
    <lineage>
        <taxon>Bacteria</taxon>
        <taxon>Bacillati</taxon>
        <taxon>Bacillota</taxon>
        <taxon>Clostridia</taxon>
        <taxon>Eubacteriales</taxon>
        <taxon>Eubacteriaceae</taxon>
        <taxon>Acetobacterium</taxon>
    </lineage>
</organism>
<dbReference type="Proteomes" id="UP000036873">
    <property type="component" value="Unassembled WGS sequence"/>
</dbReference>